<organism evidence="3 4">
    <name type="scientific">Gossypium anomalum</name>
    <dbReference type="NCBI Taxonomy" id="47600"/>
    <lineage>
        <taxon>Eukaryota</taxon>
        <taxon>Viridiplantae</taxon>
        <taxon>Streptophyta</taxon>
        <taxon>Embryophyta</taxon>
        <taxon>Tracheophyta</taxon>
        <taxon>Spermatophyta</taxon>
        <taxon>Magnoliopsida</taxon>
        <taxon>eudicotyledons</taxon>
        <taxon>Gunneridae</taxon>
        <taxon>Pentapetalae</taxon>
        <taxon>rosids</taxon>
        <taxon>malvids</taxon>
        <taxon>Malvales</taxon>
        <taxon>Malvaceae</taxon>
        <taxon>Malvoideae</taxon>
        <taxon>Gossypium</taxon>
    </lineage>
</organism>
<feature type="region of interest" description="Disordered" evidence="1">
    <location>
        <begin position="33"/>
        <end position="54"/>
    </location>
</feature>
<dbReference type="Proteomes" id="UP000701853">
    <property type="component" value="Chromosome 12"/>
</dbReference>
<sequence length="562" mass="63237">MLAMSKWFTLTPFMSNRFSKRVGFSNSPSSVRVHVNGGGDDTNNSKNNDKKKKKKKVVVVGSGWAGLGAAHHLCKQGFDVTVLDGGDGIGSPDNVGIQGFWYPYKNIFSLVDELGIKPFTSWTRSAQYSGEGLEVEFPVYQELPQLPTPLGTLYHTQSTVPLINIRKSFHYMQFVRLPLDFPAIALNTRLIPSLWDLIDFDNTDVAWKKYDSITARELFKRFGCSERLYQDIFGPLLQVGLFAPAEQCSAAATLGLLYYLTLAHQKHFDVAFCRGTTKQKIFEPWVESLKAKGCEMLEDKNVTDFNFNEETGCVTEVVCGNETYSVDAVVVAVGITTLQETIKKSAALCKREEFLKVLNLAGIDVVTVKLWLDRKVAIPNPSNACAGFDDLFGCTVFDLNVIHDEHKDDTETVLEADFYHANELLPLNDELVTEKVISYLSKYINDLESACVVDKEIGRFPKRLTHFFPGSYKYMMRGSTSFSNLFMAGDWIITRHGSWLQEKSYVTGLEAANRVVDYLEEGSFAKVIPVEEDEPHIEALRGLNRRLNEIISQVPLFSYFLQ</sequence>
<dbReference type="PANTHER" id="PTHR42923">
    <property type="entry name" value="PROTOPORPHYRINOGEN OXIDASE"/>
    <property type="match status" value="1"/>
</dbReference>
<dbReference type="Pfam" id="PF01593">
    <property type="entry name" value="Amino_oxidase"/>
    <property type="match status" value="1"/>
</dbReference>
<evidence type="ECO:0000313" key="4">
    <source>
        <dbReference type="Proteomes" id="UP000701853"/>
    </source>
</evidence>
<dbReference type="EMBL" id="JAHUZN010000012">
    <property type="protein sequence ID" value="KAG8474261.1"/>
    <property type="molecule type" value="Genomic_DNA"/>
</dbReference>
<dbReference type="SUPFAM" id="SSF51905">
    <property type="entry name" value="FAD/NAD(P)-binding domain"/>
    <property type="match status" value="1"/>
</dbReference>
<dbReference type="PANTHER" id="PTHR42923:SF24">
    <property type="entry name" value="OS04G0560500 PROTEIN"/>
    <property type="match status" value="1"/>
</dbReference>
<evidence type="ECO:0000259" key="2">
    <source>
        <dbReference type="Pfam" id="PF01593"/>
    </source>
</evidence>
<dbReference type="OrthoDB" id="2219495at2759"/>
<dbReference type="Gene3D" id="3.50.50.60">
    <property type="entry name" value="FAD/NAD(P)-binding domain"/>
    <property type="match status" value="1"/>
</dbReference>
<keyword evidence="4" id="KW-1185">Reference proteome</keyword>
<evidence type="ECO:0000313" key="3">
    <source>
        <dbReference type="EMBL" id="KAG8474261.1"/>
    </source>
</evidence>
<dbReference type="GO" id="GO:0016491">
    <property type="term" value="F:oxidoreductase activity"/>
    <property type="evidence" value="ECO:0007669"/>
    <property type="project" value="InterPro"/>
</dbReference>
<evidence type="ECO:0000256" key="1">
    <source>
        <dbReference type="SAM" id="MobiDB-lite"/>
    </source>
</evidence>
<protein>
    <recommendedName>
        <fullName evidence="2">Amine oxidase domain-containing protein</fullName>
    </recommendedName>
</protein>
<proteinExistence type="predicted"/>
<dbReference type="InterPro" id="IPR050464">
    <property type="entry name" value="Zeta_carotene_desat/Oxidored"/>
</dbReference>
<feature type="domain" description="Amine oxidase" evidence="2">
    <location>
        <begin position="65"/>
        <end position="515"/>
    </location>
</feature>
<dbReference type="InterPro" id="IPR036188">
    <property type="entry name" value="FAD/NAD-bd_sf"/>
</dbReference>
<accession>A0A8J6CKJ1</accession>
<comment type="caution">
    <text evidence="3">The sequence shown here is derived from an EMBL/GenBank/DDBJ whole genome shotgun (WGS) entry which is preliminary data.</text>
</comment>
<dbReference type="InterPro" id="IPR002937">
    <property type="entry name" value="Amino_oxidase"/>
</dbReference>
<name>A0A8J6CKJ1_9ROSI</name>
<dbReference type="AlphaFoldDB" id="A0A8J6CKJ1"/>
<gene>
    <name evidence="3" type="ORF">CXB51_033705</name>
</gene>
<reference evidence="3 4" key="1">
    <citation type="journal article" date="2021" name="bioRxiv">
        <title>The Gossypium anomalum genome as a resource for cotton improvement and evolutionary analysis of hybrid incompatibility.</title>
        <authorList>
            <person name="Grover C.E."/>
            <person name="Yuan D."/>
            <person name="Arick M.A."/>
            <person name="Miller E.R."/>
            <person name="Hu G."/>
            <person name="Peterson D.G."/>
            <person name="Wendel J.F."/>
            <person name="Udall J.A."/>
        </authorList>
    </citation>
    <scope>NUCLEOTIDE SEQUENCE [LARGE SCALE GENOMIC DNA]</scope>
    <source>
        <strain evidence="3">JFW-Udall</strain>
        <tissue evidence="3">Leaf</tissue>
    </source>
</reference>